<dbReference type="PIRSF" id="PIRSF037941">
    <property type="entry name" value="TMPRSS11ABCDE"/>
    <property type="match status" value="1"/>
</dbReference>
<dbReference type="PROSITE" id="PS50024">
    <property type="entry name" value="SEA"/>
    <property type="match status" value="1"/>
</dbReference>
<dbReference type="SMART" id="SM00020">
    <property type="entry name" value="Tryp_SPc"/>
    <property type="match status" value="1"/>
</dbReference>
<dbReference type="GO" id="GO:0005576">
    <property type="term" value="C:extracellular region"/>
    <property type="evidence" value="ECO:0007669"/>
    <property type="project" value="InterPro"/>
</dbReference>
<evidence type="ECO:0000256" key="2">
    <source>
        <dbReference type="ARBA" id="ARBA00022670"/>
    </source>
</evidence>
<keyword evidence="3 12" id="KW-0812">Transmembrane</keyword>
<dbReference type="SUPFAM" id="SSF50494">
    <property type="entry name" value="Trypsin-like serine proteases"/>
    <property type="match status" value="1"/>
</dbReference>
<dbReference type="AlphaFoldDB" id="A0A340WL27"/>
<dbReference type="PROSITE" id="PS50240">
    <property type="entry name" value="TRYPSIN_DOM"/>
    <property type="match status" value="1"/>
</dbReference>
<dbReference type="Pfam" id="PF00089">
    <property type="entry name" value="Trypsin"/>
    <property type="match status" value="1"/>
</dbReference>
<dbReference type="OrthoDB" id="9425590at2759"/>
<keyword evidence="5 10" id="KW-0720">Serine protease</keyword>
<dbReference type="GO" id="GO:0004252">
    <property type="term" value="F:serine-type endopeptidase activity"/>
    <property type="evidence" value="ECO:0007669"/>
    <property type="project" value="UniProtKB-UniRule"/>
</dbReference>
<dbReference type="PROSITE" id="PS00134">
    <property type="entry name" value="TRYPSIN_HIS"/>
    <property type="match status" value="1"/>
</dbReference>
<keyword evidence="7 12" id="KW-1133">Transmembrane helix</keyword>
<evidence type="ECO:0000256" key="8">
    <source>
        <dbReference type="ARBA" id="ARBA00023136"/>
    </source>
</evidence>
<evidence type="ECO:0000313" key="15">
    <source>
        <dbReference type="Proteomes" id="UP000265300"/>
    </source>
</evidence>
<dbReference type="RefSeq" id="XP_007450243.1">
    <property type="nucleotide sequence ID" value="XM_007450181.1"/>
</dbReference>
<dbReference type="FunFam" id="2.40.10.10:FF:000003">
    <property type="entry name" value="Transmembrane serine protease 3"/>
    <property type="match status" value="1"/>
</dbReference>
<evidence type="ECO:0000256" key="1">
    <source>
        <dbReference type="ARBA" id="ARBA00004606"/>
    </source>
</evidence>
<keyword evidence="2 10" id="KW-0645">Protease</keyword>
<evidence type="ECO:0000313" key="16">
    <source>
        <dbReference type="RefSeq" id="XP_007450243.1"/>
    </source>
</evidence>
<evidence type="ECO:0000256" key="3">
    <source>
        <dbReference type="ARBA" id="ARBA00022692"/>
    </source>
</evidence>
<dbReference type="PANTHER" id="PTHR24252:SF7">
    <property type="entry name" value="HYALIN"/>
    <property type="match status" value="1"/>
</dbReference>
<organism evidence="15 16">
    <name type="scientific">Lipotes vexillifer</name>
    <name type="common">Yangtze river dolphin</name>
    <dbReference type="NCBI Taxonomy" id="118797"/>
    <lineage>
        <taxon>Eukaryota</taxon>
        <taxon>Metazoa</taxon>
        <taxon>Chordata</taxon>
        <taxon>Craniata</taxon>
        <taxon>Vertebrata</taxon>
        <taxon>Euteleostomi</taxon>
        <taxon>Mammalia</taxon>
        <taxon>Eutheria</taxon>
        <taxon>Laurasiatheria</taxon>
        <taxon>Artiodactyla</taxon>
        <taxon>Whippomorpha</taxon>
        <taxon>Cetacea</taxon>
        <taxon>Odontoceti</taxon>
        <taxon>Lipotidae</taxon>
        <taxon>Lipotes</taxon>
    </lineage>
</organism>
<keyword evidence="15" id="KW-1185">Reference proteome</keyword>
<evidence type="ECO:0000256" key="7">
    <source>
        <dbReference type="ARBA" id="ARBA00022989"/>
    </source>
</evidence>
<dbReference type="InterPro" id="IPR036364">
    <property type="entry name" value="SEA_dom_sf"/>
</dbReference>
<evidence type="ECO:0000256" key="9">
    <source>
        <dbReference type="ARBA" id="ARBA00023157"/>
    </source>
</evidence>
<protein>
    <recommendedName>
        <fullName evidence="10">Transmembrane protease serine</fullName>
        <ecNumber evidence="10">3.4.21.-</ecNumber>
    </recommendedName>
</protein>
<keyword evidence="6" id="KW-0735">Signal-anchor</keyword>
<reference evidence="16" key="1">
    <citation type="submission" date="2025-08" db="UniProtKB">
        <authorList>
            <consortium name="RefSeq"/>
        </authorList>
    </citation>
    <scope>IDENTIFICATION</scope>
</reference>
<dbReference type="PRINTS" id="PR00722">
    <property type="entry name" value="CHYMOTRYPSIN"/>
</dbReference>
<evidence type="ECO:0000259" key="14">
    <source>
        <dbReference type="PROSITE" id="PS50240"/>
    </source>
</evidence>
<dbReference type="PANTHER" id="PTHR24252">
    <property type="entry name" value="ACROSIN-RELATED"/>
    <property type="match status" value="1"/>
</dbReference>
<dbReference type="SUPFAM" id="SSF82671">
    <property type="entry name" value="SEA domain"/>
    <property type="match status" value="1"/>
</dbReference>
<feature type="active site" description="Charge relay system" evidence="11">
    <location>
        <position position="226"/>
    </location>
</feature>
<dbReference type="InterPro" id="IPR001254">
    <property type="entry name" value="Trypsin_dom"/>
</dbReference>
<dbReference type="InterPro" id="IPR043504">
    <property type="entry name" value="Peptidase_S1_PA_chymotrypsin"/>
</dbReference>
<dbReference type="Gene3D" id="3.30.70.960">
    <property type="entry name" value="SEA domain"/>
    <property type="match status" value="1"/>
</dbReference>
<accession>A0A340WL27</accession>
<dbReference type="InterPro" id="IPR001314">
    <property type="entry name" value="Peptidase_S1A"/>
</dbReference>
<dbReference type="InParanoid" id="A0A340WL27"/>
<evidence type="ECO:0000256" key="10">
    <source>
        <dbReference type="PIRNR" id="PIRNR037941"/>
    </source>
</evidence>
<feature type="transmembrane region" description="Helical" evidence="12">
    <location>
        <begin position="15"/>
        <end position="43"/>
    </location>
</feature>
<dbReference type="InterPro" id="IPR017329">
    <property type="entry name" value="Pept_S1A_HAT/DESC1"/>
</dbReference>
<feature type="active site" description="Charge relay system" evidence="11">
    <location>
        <position position="367"/>
    </location>
</feature>
<dbReference type="InterPro" id="IPR009003">
    <property type="entry name" value="Peptidase_S1_PA"/>
</dbReference>
<keyword evidence="4 10" id="KW-0378">Hydrolase</keyword>
<sequence length="417" mass="46374">MVPRPSRVPSASRSVNPYIVCFVVIAVVAILAVTTGLLVYFLAFGQKYYFYRSSFQILNVQYSDELSSQVIQEYRSLSGKIESEITRIFKESNLRRQFIRAHVVGLRQSGTDVIGDIVMKFKFARNNNEPSVKRIESVLHQMLNNSGNLAMNTIDLTQITHQDTENILTQECGVRPDLISLSAERIIGGTKAKEGDWPWQVSLQWSNLHHCGGVLISKEWILTAAHCFRSRSDTLQWTATFGISTIIPKQRRGIRTILIHNDYTPETHENDIALLQLDREVTFTRNIRTVCLPDASQNILPGSPAYVTGWGSQRYSGSPVPDLQQARVNIISNNVCNAPSSYNGAVLTGMLCAGLSQGGVDACQGDSGGPLVQEDARQLWFLVGIVSWGDQCALPDKPGVYTLVTAYREWINQHAGI</sequence>
<dbReference type="Proteomes" id="UP000265300">
    <property type="component" value="Unplaced"/>
</dbReference>
<name>A0A340WL27_LIPVE</name>
<proteinExistence type="inferred from homology"/>
<dbReference type="GO" id="GO:0006508">
    <property type="term" value="P:proteolysis"/>
    <property type="evidence" value="ECO:0007669"/>
    <property type="project" value="UniProtKB-KW"/>
</dbReference>
<feature type="active site" description="Charge relay system" evidence="11">
    <location>
        <position position="271"/>
    </location>
</feature>
<gene>
    <name evidence="16" type="primary">TMPRSS11D</name>
</gene>
<dbReference type="EC" id="3.4.21.-" evidence="10"/>
<dbReference type="KEGG" id="lve:103083013"/>
<evidence type="ECO:0000259" key="13">
    <source>
        <dbReference type="PROSITE" id="PS50024"/>
    </source>
</evidence>
<comment type="similarity">
    <text evidence="10">Belongs to the peptidase S1 family.</text>
</comment>
<dbReference type="Pfam" id="PF01390">
    <property type="entry name" value="SEA"/>
    <property type="match status" value="1"/>
</dbReference>
<feature type="domain" description="SEA" evidence="13">
    <location>
        <begin position="47"/>
        <end position="166"/>
    </location>
</feature>
<dbReference type="GO" id="GO:0005886">
    <property type="term" value="C:plasma membrane"/>
    <property type="evidence" value="ECO:0007669"/>
    <property type="project" value="InterPro"/>
</dbReference>
<dbReference type="GeneID" id="103083013"/>
<dbReference type="STRING" id="118797.A0A340WL27"/>
<dbReference type="FunCoup" id="A0A340WL27">
    <property type="interactions" value="31"/>
</dbReference>
<dbReference type="InterPro" id="IPR018114">
    <property type="entry name" value="TRYPSIN_HIS"/>
</dbReference>
<comment type="subcellular location">
    <subcellularLocation>
        <location evidence="1">Membrane</location>
        <topology evidence="1">Single-pass type II membrane protein</topology>
    </subcellularLocation>
</comment>
<evidence type="ECO:0000256" key="5">
    <source>
        <dbReference type="ARBA" id="ARBA00022825"/>
    </source>
</evidence>
<feature type="domain" description="Peptidase S1" evidence="14">
    <location>
        <begin position="186"/>
        <end position="416"/>
    </location>
</feature>
<evidence type="ECO:0000256" key="12">
    <source>
        <dbReference type="SAM" id="Phobius"/>
    </source>
</evidence>
<dbReference type="InterPro" id="IPR000082">
    <property type="entry name" value="SEA_dom"/>
</dbReference>
<dbReference type="CDD" id="cd00190">
    <property type="entry name" value="Tryp_SPc"/>
    <property type="match status" value="1"/>
</dbReference>
<dbReference type="PROSITE" id="PS00135">
    <property type="entry name" value="TRYPSIN_SER"/>
    <property type="match status" value="1"/>
</dbReference>
<evidence type="ECO:0000256" key="6">
    <source>
        <dbReference type="ARBA" id="ARBA00022968"/>
    </source>
</evidence>
<dbReference type="InterPro" id="IPR033116">
    <property type="entry name" value="TRYPSIN_SER"/>
</dbReference>
<keyword evidence="9" id="KW-1015">Disulfide bond</keyword>
<dbReference type="Gene3D" id="2.40.10.10">
    <property type="entry name" value="Trypsin-like serine proteases"/>
    <property type="match status" value="2"/>
</dbReference>
<evidence type="ECO:0000256" key="4">
    <source>
        <dbReference type="ARBA" id="ARBA00022801"/>
    </source>
</evidence>
<keyword evidence="8 10" id="KW-0472">Membrane</keyword>
<evidence type="ECO:0000256" key="11">
    <source>
        <dbReference type="PIRSR" id="PIRSR037941-1"/>
    </source>
</evidence>
<dbReference type="CTD" id="9407"/>